<feature type="compositionally biased region" description="Acidic residues" evidence="3">
    <location>
        <begin position="162"/>
        <end position="185"/>
    </location>
</feature>
<evidence type="ECO:0000256" key="1">
    <source>
        <dbReference type="ARBA" id="ARBA00006524"/>
    </source>
</evidence>
<dbReference type="PANTHER" id="PTHR21250">
    <property type="entry name" value="PRE-RRNA-PROCESSING PROTEIN TSR2 HOMOLOG"/>
    <property type="match status" value="1"/>
</dbReference>
<dbReference type="OrthoDB" id="263560at2759"/>
<comment type="similarity">
    <text evidence="1">Belongs to the TSR2 family.</text>
</comment>
<reference evidence="4" key="1">
    <citation type="submission" date="2023-04" db="EMBL/GenBank/DDBJ databases">
        <title>Ambrosiozyma monospora NBRC 1965.</title>
        <authorList>
            <person name="Ichikawa N."/>
            <person name="Sato H."/>
            <person name="Tonouchi N."/>
        </authorList>
    </citation>
    <scope>NUCLEOTIDE SEQUENCE</scope>
    <source>
        <strain evidence="4">NBRC 1965</strain>
    </source>
</reference>
<evidence type="ECO:0000256" key="3">
    <source>
        <dbReference type="SAM" id="MobiDB-lite"/>
    </source>
</evidence>
<comment type="caution">
    <text evidence="4">The sequence shown here is derived from an EMBL/GenBank/DDBJ whole genome shotgun (WGS) entry which is preliminary data.</text>
</comment>
<sequence length="212" mass="24277">MEITLNDTGYISAPEGQKSLLLQDSKQQSNFELGVSMAIYKWDTLAIAVENNWGGPHSAEKRDWITALVIDLFVQQKEIDIIYIHEVLFNAMEDEFDVVVEDQSTVIVAQNIIKIYKECKENNFSTVHTLYERYQQKENYRKTHGLNSQKVQVGGDPSNPDVSDDDDDEEGDDDDDDMMDVDDDVPQLVSEHKKQEPVVDDDGFTVVSRKRR</sequence>
<organism evidence="4 5">
    <name type="scientific">Ambrosiozyma monospora</name>
    <name type="common">Yeast</name>
    <name type="synonym">Endomycopsis monosporus</name>
    <dbReference type="NCBI Taxonomy" id="43982"/>
    <lineage>
        <taxon>Eukaryota</taxon>
        <taxon>Fungi</taxon>
        <taxon>Dikarya</taxon>
        <taxon>Ascomycota</taxon>
        <taxon>Saccharomycotina</taxon>
        <taxon>Pichiomycetes</taxon>
        <taxon>Pichiales</taxon>
        <taxon>Pichiaceae</taxon>
        <taxon>Ambrosiozyma</taxon>
    </lineage>
</organism>
<protein>
    <submittedName>
        <fullName evidence="4">Unnamed protein product</fullName>
    </submittedName>
</protein>
<name>A0A9W7DK88_AMBMO</name>
<dbReference type="AlphaFoldDB" id="A0A9W7DK88"/>
<keyword evidence="2" id="KW-0698">rRNA processing</keyword>
<dbReference type="Proteomes" id="UP001165063">
    <property type="component" value="Unassembled WGS sequence"/>
</dbReference>
<gene>
    <name evidence="4" type="ORF">Amon01_000429200</name>
</gene>
<evidence type="ECO:0000256" key="2">
    <source>
        <dbReference type="ARBA" id="ARBA00022552"/>
    </source>
</evidence>
<dbReference type="EMBL" id="BSXU01002035">
    <property type="protein sequence ID" value="GMG33592.1"/>
    <property type="molecule type" value="Genomic_DNA"/>
</dbReference>
<dbReference type="GO" id="GO:0006364">
    <property type="term" value="P:rRNA processing"/>
    <property type="evidence" value="ECO:0007669"/>
    <property type="project" value="UniProtKB-KW"/>
</dbReference>
<proteinExistence type="inferred from homology"/>
<evidence type="ECO:0000313" key="5">
    <source>
        <dbReference type="Proteomes" id="UP001165063"/>
    </source>
</evidence>
<dbReference type="Pfam" id="PF10273">
    <property type="entry name" value="WGG"/>
    <property type="match status" value="1"/>
</dbReference>
<evidence type="ECO:0000313" key="4">
    <source>
        <dbReference type="EMBL" id="GMG33592.1"/>
    </source>
</evidence>
<keyword evidence="5" id="KW-1185">Reference proteome</keyword>
<dbReference type="InterPro" id="IPR019398">
    <property type="entry name" value="Pre-rRNA_process_TSR2"/>
</dbReference>
<accession>A0A9W7DK88</accession>
<feature type="region of interest" description="Disordered" evidence="3">
    <location>
        <begin position="143"/>
        <end position="212"/>
    </location>
</feature>